<gene>
    <name evidence="1" type="ORF">O3V59_11210</name>
</gene>
<protein>
    <submittedName>
        <fullName evidence="1">Uncharacterized protein</fullName>
    </submittedName>
</protein>
<evidence type="ECO:0000313" key="1">
    <source>
        <dbReference type="EMBL" id="MDA5108930.1"/>
    </source>
</evidence>
<proteinExistence type="predicted"/>
<evidence type="ECO:0000313" key="2">
    <source>
        <dbReference type="Proteomes" id="UP001151071"/>
    </source>
</evidence>
<organism evidence="1 2">
    <name type="scientific">Brevibacillus thermoruber</name>
    <dbReference type="NCBI Taxonomy" id="33942"/>
    <lineage>
        <taxon>Bacteria</taxon>
        <taxon>Bacillati</taxon>
        <taxon>Bacillota</taxon>
        <taxon>Bacilli</taxon>
        <taxon>Bacillales</taxon>
        <taxon>Paenibacillaceae</taxon>
        <taxon>Brevibacillus</taxon>
    </lineage>
</organism>
<dbReference type="Proteomes" id="UP001151071">
    <property type="component" value="Unassembled WGS sequence"/>
</dbReference>
<name>A0A9X3TR15_9BACL</name>
<reference evidence="1" key="1">
    <citation type="submission" date="2022-12" db="EMBL/GenBank/DDBJ databases">
        <title>Draft genome sequence of the thermophilic strain Brevibacillus thermoruber HT42, isolated from Los Humeros, Puebla, Mexico, with biotechnological potential.</title>
        <authorList>
            <person name="Lara Sanchez J."/>
            <person name="Solis Palacios R."/>
            <person name="Bustos Baena A.S."/>
            <person name="Ruz Baez A.E."/>
            <person name="Espinosa Luna G."/>
            <person name="Oliart Ros R.M."/>
        </authorList>
    </citation>
    <scope>NUCLEOTIDE SEQUENCE</scope>
    <source>
        <strain evidence="1">HT42</strain>
    </source>
</reference>
<dbReference type="Gene3D" id="3.40.630.30">
    <property type="match status" value="1"/>
</dbReference>
<accession>A0A9X3TR15</accession>
<dbReference type="AlphaFoldDB" id="A0A9X3TR15"/>
<dbReference type="EMBL" id="JAPYYP010000011">
    <property type="protein sequence ID" value="MDA5108930.1"/>
    <property type="molecule type" value="Genomic_DNA"/>
</dbReference>
<comment type="caution">
    <text evidence="1">The sequence shown here is derived from an EMBL/GenBank/DDBJ whole genome shotgun (WGS) entry which is preliminary data.</text>
</comment>
<keyword evidence="2" id="KW-1185">Reference proteome</keyword>
<dbReference type="RefSeq" id="WP_271140118.1">
    <property type="nucleotide sequence ID" value="NZ_JAPYYP010000011.1"/>
</dbReference>
<sequence length="45" mass="5140">MFSTNLSNQRMQRLCRRLGYVPSGMIDNLDPGDPEVLSCKKPQRS</sequence>